<dbReference type="OrthoDB" id="10429012at2759"/>
<name>A0A8H5F783_9AGAR</name>
<feature type="region of interest" description="Disordered" evidence="1">
    <location>
        <begin position="231"/>
        <end position="252"/>
    </location>
</feature>
<feature type="compositionally biased region" description="Polar residues" evidence="1">
    <location>
        <begin position="309"/>
        <end position="322"/>
    </location>
</feature>
<feature type="region of interest" description="Disordered" evidence="1">
    <location>
        <begin position="150"/>
        <end position="169"/>
    </location>
</feature>
<keyword evidence="4" id="KW-1185">Reference proteome</keyword>
<dbReference type="AlphaFoldDB" id="A0A8H5F783"/>
<dbReference type="EMBL" id="JAACJK010000163">
    <property type="protein sequence ID" value="KAF5326261.1"/>
    <property type="molecule type" value="Genomic_DNA"/>
</dbReference>
<feature type="region of interest" description="Disordered" evidence="1">
    <location>
        <begin position="37"/>
        <end position="101"/>
    </location>
</feature>
<feature type="region of interest" description="Disordered" evidence="1">
    <location>
        <begin position="395"/>
        <end position="440"/>
    </location>
</feature>
<keyword evidence="2" id="KW-1133">Transmembrane helix</keyword>
<keyword evidence="2" id="KW-0472">Membrane</keyword>
<protein>
    <submittedName>
        <fullName evidence="3">Uncharacterized protein</fullName>
    </submittedName>
</protein>
<evidence type="ECO:0000256" key="1">
    <source>
        <dbReference type="SAM" id="MobiDB-lite"/>
    </source>
</evidence>
<evidence type="ECO:0000256" key="2">
    <source>
        <dbReference type="SAM" id="Phobius"/>
    </source>
</evidence>
<gene>
    <name evidence="3" type="ORF">D9611_000479</name>
</gene>
<feature type="compositionally biased region" description="Polar residues" evidence="1">
    <location>
        <begin position="358"/>
        <end position="376"/>
    </location>
</feature>
<feature type="transmembrane region" description="Helical" evidence="2">
    <location>
        <begin position="177"/>
        <end position="200"/>
    </location>
</feature>
<feature type="compositionally biased region" description="Low complexity" evidence="1">
    <location>
        <begin position="236"/>
        <end position="245"/>
    </location>
</feature>
<feature type="compositionally biased region" description="Polar residues" evidence="1">
    <location>
        <begin position="68"/>
        <end position="79"/>
    </location>
</feature>
<evidence type="ECO:0000313" key="4">
    <source>
        <dbReference type="Proteomes" id="UP000541558"/>
    </source>
</evidence>
<organism evidence="3 4">
    <name type="scientific">Ephemerocybe angulata</name>
    <dbReference type="NCBI Taxonomy" id="980116"/>
    <lineage>
        <taxon>Eukaryota</taxon>
        <taxon>Fungi</taxon>
        <taxon>Dikarya</taxon>
        <taxon>Basidiomycota</taxon>
        <taxon>Agaricomycotina</taxon>
        <taxon>Agaricomycetes</taxon>
        <taxon>Agaricomycetidae</taxon>
        <taxon>Agaricales</taxon>
        <taxon>Agaricineae</taxon>
        <taxon>Psathyrellaceae</taxon>
        <taxon>Ephemerocybe</taxon>
    </lineage>
</organism>
<feature type="compositionally biased region" description="Acidic residues" evidence="1">
    <location>
        <begin position="43"/>
        <end position="59"/>
    </location>
</feature>
<proteinExistence type="predicted"/>
<accession>A0A8H5F783</accession>
<feature type="compositionally biased region" description="Basic and acidic residues" evidence="1">
    <location>
        <begin position="404"/>
        <end position="432"/>
    </location>
</feature>
<reference evidence="3 4" key="1">
    <citation type="journal article" date="2020" name="ISME J.">
        <title>Uncovering the hidden diversity of litter-decomposition mechanisms in mushroom-forming fungi.</title>
        <authorList>
            <person name="Floudas D."/>
            <person name="Bentzer J."/>
            <person name="Ahren D."/>
            <person name="Johansson T."/>
            <person name="Persson P."/>
            <person name="Tunlid A."/>
        </authorList>
    </citation>
    <scope>NUCLEOTIDE SEQUENCE [LARGE SCALE GENOMIC DNA]</scope>
    <source>
        <strain evidence="3 4">CBS 175.51</strain>
    </source>
</reference>
<sequence>MPVTVATSFLVISLNSLVRPHYKHRDAALLFARSGAAGGGNDSDGDEDSNTDSGSDSEEDFTRYPPTTAHSTSTSQNRSGIVMSAPQTSGGGPVTAGGSSSAAQTGGVTIVFNTTSTPISLTTAPSKTLPYFSQTDGSIAAFTTSNGTVVPVSSSTSNPSNTSSASSSGFQLSNGTIVGIVLGIVVLGALVWMLIAKICTRRRRARKLPRGFIPSTILVDNQSFRGSVTELPIAGTTNTTSSASSPGRGHGGYTNRALSISPFAALSGRRISSPSPLPSSPQSGPQAPPGLGGSVTSSGGYLSYFGSRRASQTPSSYSNGKALSSHREEPFYPEADPLYLAMPQPAPASPAGGLPQGLMQQLNSQSSVPLPSTMHTGTMAAAPVSLESGAYGSNHRNAALQRQQHQDGRYYYEAYDHGGEGEDGREASRHDPPPSYGQAF</sequence>
<dbReference type="Proteomes" id="UP000541558">
    <property type="component" value="Unassembled WGS sequence"/>
</dbReference>
<feature type="region of interest" description="Disordered" evidence="1">
    <location>
        <begin position="270"/>
        <end position="376"/>
    </location>
</feature>
<evidence type="ECO:0000313" key="3">
    <source>
        <dbReference type="EMBL" id="KAF5326261.1"/>
    </source>
</evidence>
<comment type="caution">
    <text evidence="3">The sequence shown here is derived from an EMBL/GenBank/DDBJ whole genome shotgun (WGS) entry which is preliminary data.</text>
</comment>
<keyword evidence="2" id="KW-0812">Transmembrane</keyword>